<keyword evidence="3" id="KW-1185">Reference proteome</keyword>
<feature type="region of interest" description="Disordered" evidence="1">
    <location>
        <begin position="50"/>
        <end position="114"/>
    </location>
</feature>
<dbReference type="STRING" id="1314776.A0A166G8P3"/>
<name>A0A166G8P3_9AGAM</name>
<dbReference type="CDD" id="cd14232">
    <property type="entry name" value="GAT_LSB5"/>
    <property type="match status" value="1"/>
</dbReference>
<dbReference type="PANTHER" id="PTHR47789:SF1">
    <property type="entry name" value="LAS SEVENTEEN-BINDING PROTEIN 5"/>
    <property type="match status" value="1"/>
</dbReference>
<protein>
    <recommendedName>
        <fullName evidence="4">VHS domain-containing protein</fullName>
    </recommendedName>
</protein>
<evidence type="ECO:0008006" key="4">
    <source>
        <dbReference type="Google" id="ProtNLM"/>
    </source>
</evidence>
<feature type="compositionally biased region" description="Basic and acidic residues" evidence="1">
    <location>
        <begin position="348"/>
        <end position="361"/>
    </location>
</feature>
<dbReference type="InterPro" id="IPR045007">
    <property type="entry name" value="LSB5"/>
</dbReference>
<gene>
    <name evidence="2" type="ORF">SISSUDRAFT_1043021</name>
</gene>
<dbReference type="EMBL" id="KV428022">
    <property type="protein sequence ID" value="KZT41426.1"/>
    <property type="molecule type" value="Genomic_DNA"/>
</dbReference>
<reference evidence="2 3" key="1">
    <citation type="journal article" date="2016" name="Mol. Biol. Evol.">
        <title>Comparative Genomics of Early-Diverging Mushroom-Forming Fungi Provides Insights into the Origins of Lignocellulose Decay Capabilities.</title>
        <authorList>
            <person name="Nagy L.G."/>
            <person name="Riley R."/>
            <person name="Tritt A."/>
            <person name="Adam C."/>
            <person name="Daum C."/>
            <person name="Floudas D."/>
            <person name="Sun H."/>
            <person name="Yadav J.S."/>
            <person name="Pangilinan J."/>
            <person name="Larsson K.H."/>
            <person name="Matsuura K."/>
            <person name="Barry K."/>
            <person name="Labutti K."/>
            <person name="Kuo R."/>
            <person name="Ohm R.A."/>
            <person name="Bhattacharya S.S."/>
            <person name="Shirouzu T."/>
            <person name="Yoshinaga Y."/>
            <person name="Martin F.M."/>
            <person name="Grigoriev I.V."/>
            <person name="Hibbett D.S."/>
        </authorList>
    </citation>
    <scope>NUCLEOTIDE SEQUENCE [LARGE SCALE GENOMIC DNA]</scope>
    <source>
        <strain evidence="2 3">HHB10207 ss-3</strain>
    </source>
</reference>
<feature type="compositionally biased region" description="Gly residues" evidence="1">
    <location>
        <begin position="332"/>
        <end position="346"/>
    </location>
</feature>
<feature type="compositionally biased region" description="Basic and acidic residues" evidence="1">
    <location>
        <begin position="57"/>
        <end position="110"/>
    </location>
</feature>
<dbReference type="Proteomes" id="UP000076798">
    <property type="component" value="Unassembled WGS sequence"/>
</dbReference>
<evidence type="ECO:0000313" key="3">
    <source>
        <dbReference type="Proteomes" id="UP000076798"/>
    </source>
</evidence>
<dbReference type="SUPFAM" id="SSF89009">
    <property type="entry name" value="GAT-like domain"/>
    <property type="match status" value="1"/>
</dbReference>
<evidence type="ECO:0000256" key="1">
    <source>
        <dbReference type="SAM" id="MobiDB-lite"/>
    </source>
</evidence>
<dbReference type="InterPro" id="IPR044103">
    <property type="entry name" value="GAT_LSB5"/>
</dbReference>
<dbReference type="GO" id="GO:0030479">
    <property type="term" value="C:actin cortical patch"/>
    <property type="evidence" value="ECO:0007669"/>
    <property type="project" value="TreeGrafter"/>
</dbReference>
<dbReference type="GO" id="GO:0051666">
    <property type="term" value="P:actin cortical patch localization"/>
    <property type="evidence" value="ECO:0007669"/>
    <property type="project" value="TreeGrafter"/>
</dbReference>
<dbReference type="GO" id="GO:0007015">
    <property type="term" value="P:actin filament organization"/>
    <property type="evidence" value="ECO:0007669"/>
    <property type="project" value="InterPro"/>
</dbReference>
<sequence length="396" mass="43996">MSSDPTLDPKIKRKLTSVLASWYRQFKSDPKMTLVANLYKTTKDENGQTLWAGSDAVKAHGAREREKEVARERERVEQREREVREKEEAKRRAKEVKAAEKAAKEAEAQKARQPVRPRKRFDYVKEKPVVLQSIVEASQAASNLVNALKLVHRPEEKVQDDARTQECLNQAKQVRKQIIRYIQLVEDEEVIGTLIESNERIIAALETYDQYCTEPVPEEESVPDNASVSVSSLSLHESEVQKLQAKQRGRVAESIRRGKGGSVHPDLQDLNFGELGASSSALPAPLRPTGPESPQASFRGSLSDFSDYNSSDEETHDRRSESPYASGHYSGHQGGGGGGGGGGGRPYGRYEESTSEVDVRGNARQGLLDEDPFADPFADQQEVTTPGITERKPLGW</sequence>
<organism evidence="2 3">
    <name type="scientific">Sistotremastrum suecicum HHB10207 ss-3</name>
    <dbReference type="NCBI Taxonomy" id="1314776"/>
    <lineage>
        <taxon>Eukaryota</taxon>
        <taxon>Fungi</taxon>
        <taxon>Dikarya</taxon>
        <taxon>Basidiomycota</taxon>
        <taxon>Agaricomycotina</taxon>
        <taxon>Agaricomycetes</taxon>
        <taxon>Sistotremastrales</taxon>
        <taxon>Sistotremastraceae</taxon>
        <taxon>Sistotremastrum</taxon>
    </lineage>
</organism>
<accession>A0A166G8P3</accession>
<feature type="compositionally biased region" description="Polar residues" evidence="1">
    <location>
        <begin position="292"/>
        <end position="309"/>
    </location>
</feature>
<dbReference type="GO" id="GO:0006897">
    <property type="term" value="P:endocytosis"/>
    <property type="evidence" value="ECO:0007669"/>
    <property type="project" value="InterPro"/>
</dbReference>
<dbReference type="OrthoDB" id="10264585at2759"/>
<proteinExistence type="predicted"/>
<dbReference type="PANTHER" id="PTHR47789">
    <property type="entry name" value="LAS SEVENTEEN-BINDING PROTEIN 5"/>
    <property type="match status" value="1"/>
</dbReference>
<dbReference type="Gene3D" id="1.20.58.160">
    <property type="match status" value="1"/>
</dbReference>
<feature type="region of interest" description="Disordered" evidence="1">
    <location>
        <begin position="215"/>
        <end position="396"/>
    </location>
</feature>
<evidence type="ECO:0000313" key="2">
    <source>
        <dbReference type="EMBL" id="KZT41426.1"/>
    </source>
</evidence>
<dbReference type="InterPro" id="IPR038425">
    <property type="entry name" value="GAT_sf"/>
</dbReference>
<dbReference type="AlphaFoldDB" id="A0A166G8P3"/>